<keyword evidence="2" id="KW-1185">Reference proteome</keyword>
<dbReference type="EMBL" id="CAFZ01000362">
    <property type="protein sequence ID" value="CCA74841.1"/>
    <property type="molecule type" value="Genomic_DNA"/>
</dbReference>
<sequence>MRSSAGDGMGKTDELRPGAMYIARSYMNSALVLIWYIDCKTAHEFTYCITAVALGTVRPSRLCGTSPAGTLGIIYLVPYTFTSPIHSLSGEAAPLCLISSFYSPFPSFRVSSGALAQI</sequence>
<dbReference type="Proteomes" id="UP000007148">
    <property type="component" value="Unassembled WGS sequence"/>
</dbReference>
<comment type="caution">
    <text evidence="1">The sequence shown here is derived from an EMBL/GenBank/DDBJ whole genome shotgun (WGS) entry which is preliminary data.</text>
</comment>
<evidence type="ECO:0000313" key="1">
    <source>
        <dbReference type="EMBL" id="CCA74841.1"/>
    </source>
</evidence>
<name>G4TU48_SERID</name>
<accession>G4TU48</accession>
<dbReference type="HOGENOM" id="CLU_2074076_0_0_1"/>
<protein>
    <submittedName>
        <fullName evidence="1">Uncharacterized protein</fullName>
    </submittedName>
</protein>
<gene>
    <name evidence="1" type="ORF">PIIN_08810</name>
</gene>
<evidence type="ECO:0000313" key="2">
    <source>
        <dbReference type="Proteomes" id="UP000007148"/>
    </source>
</evidence>
<organism evidence="1 2">
    <name type="scientific">Serendipita indica (strain DSM 11827)</name>
    <name type="common">Root endophyte fungus</name>
    <name type="synonym">Piriformospora indica</name>
    <dbReference type="NCBI Taxonomy" id="1109443"/>
    <lineage>
        <taxon>Eukaryota</taxon>
        <taxon>Fungi</taxon>
        <taxon>Dikarya</taxon>
        <taxon>Basidiomycota</taxon>
        <taxon>Agaricomycotina</taxon>
        <taxon>Agaricomycetes</taxon>
        <taxon>Sebacinales</taxon>
        <taxon>Serendipitaceae</taxon>
        <taxon>Serendipita</taxon>
    </lineage>
</organism>
<dbReference type="InParanoid" id="G4TU48"/>
<reference evidence="1 2" key="1">
    <citation type="journal article" date="2011" name="PLoS Pathog.">
        <title>Endophytic Life Strategies Decoded by Genome and Transcriptome Analyses of the Mutualistic Root Symbiont Piriformospora indica.</title>
        <authorList>
            <person name="Zuccaro A."/>
            <person name="Lahrmann U."/>
            <person name="Guldener U."/>
            <person name="Langen G."/>
            <person name="Pfiffi S."/>
            <person name="Biedenkopf D."/>
            <person name="Wong P."/>
            <person name="Samans B."/>
            <person name="Grimm C."/>
            <person name="Basiewicz M."/>
            <person name="Murat C."/>
            <person name="Martin F."/>
            <person name="Kogel K.H."/>
        </authorList>
    </citation>
    <scope>NUCLEOTIDE SEQUENCE [LARGE SCALE GENOMIC DNA]</scope>
    <source>
        <strain evidence="1 2">DSM 11827</strain>
    </source>
</reference>
<proteinExistence type="predicted"/>
<dbReference type="AlphaFoldDB" id="G4TU48"/>